<comment type="caution">
    <text evidence="2">The sequence shown here is derived from an EMBL/GenBank/DDBJ whole genome shotgun (WGS) entry which is preliminary data.</text>
</comment>
<dbReference type="PRINTS" id="PR00412">
    <property type="entry name" value="EPOXHYDRLASE"/>
</dbReference>
<dbReference type="InterPro" id="IPR000073">
    <property type="entry name" value="AB_hydrolase_1"/>
</dbReference>
<gene>
    <name evidence="2" type="ORF">SAMN06295970_107134</name>
</gene>
<accession>A0ABY1Q6I9</accession>
<name>A0ABY1Q6I9_9BURK</name>
<dbReference type="Proteomes" id="UP001158049">
    <property type="component" value="Unassembled WGS sequence"/>
</dbReference>
<dbReference type="InterPro" id="IPR029058">
    <property type="entry name" value="AB_hydrolase_fold"/>
</dbReference>
<reference evidence="2 3" key="1">
    <citation type="submission" date="2017-05" db="EMBL/GenBank/DDBJ databases">
        <authorList>
            <person name="Varghese N."/>
            <person name="Submissions S."/>
        </authorList>
    </citation>
    <scope>NUCLEOTIDE SEQUENCE [LARGE SCALE GENOMIC DNA]</scope>
    <source>
        <strain evidence="2 3">DSM 26001</strain>
    </source>
</reference>
<keyword evidence="3" id="KW-1185">Reference proteome</keyword>
<dbReference type="EMBL" id="FXUL01000007">
    <property type="protein sequence ID" value="SMP61299.1"/>
    <property type="molecule type" value="Genomic_DNA"/>
</dbReference>
<dbReference type="PANTHER" id="PTHR43798:SF33">
    <property type="entry name" value="HYDROLASE, PUTATIVE (AFU_ORTHOLOGUE AFUA_2G14860)-RELATED"/>
    <property type="match status" value="1"/>
</dbReference>
<dbReference type="PANTHER" id="PTHR43798">
    <property type="entry name" value="MONOACYLGLYCEROL LIPASE"/>
    <property type="match status" value="1"/>
</dbReference>
<dbReference type="PRINTS" id="PR00111">
    <property type="entry name" value="ABHYDROLASE"/>
</dbReference>
<evidence type="ECO:0000313" key="3">
    <source>
        <dbReference type="Proteomes" id="UP001158049"/>
    </source>
</evidence>
<evidence type="ECO:0000313" key="2">
    <source>
        <dbReference type="EMBL" id="SMP61299.1"/>
    </source>
</evidence>
<feature type="domain" description="AB hydrolase-1" evidence="1">
    <location>
        <begin position="19"/>
        <end position="245"/>
    </location>
</feature>
<evidence type="ECO:0000259" key="1">
    <source>
        <dbReference type="Pfam" id="PF00561"/>
    </source>
</evidence>
<protein>
    <submittedName>
        <fullName evidence="2">Pimeloyl-ACP methyl ester carboxylesterase</fullName>
    </submittedName>
</protein>
<organism evidence="2 3">
    <name type="scientific">Noviherbaspirillum suwonense</name>
    <dbReference type="NCBI Taxonomy" id="1224511"/>
    <lineage>
        <taxon>Bacteria</taxon>
        <taxon>Pseudomonadati</taxon>
        <taxon>Pseudomonadota</taxon>
        <taxon>Betaproteobacteria</taxon>
        <taxon>Burkholderiales</taxon>
        <taxon>Oxalobacteraceae</taxon>
        <taxon>Noviherbaspirillum</taxon>
    </lineage>
</organism>
<sequence>MATQIIGNLAVEIDGDGDAIVCVHGLGGTSNSWTPLMPAMQGHRIVRIDLPGSGRSANPPGELSIATMVDAVLRVCDQLGIDKAQFCGHSMGTIVCQHIAVQHPERVSGLALFGPLVCPPEAARPNILARAEKAAGGLAAMQEIADAIVGAAISKETRAQQPAAVALVRESVMRQSPEGYAQSCRALGNAQAADIDAISVPTLLVTGDQDGVAPAQAVQAMGQRIRNSRVVVLDGCGHWTAFEKPAECNAELEKFLSA</sequence>
<proteinExistence type="predicted"/>
<dbReference type="Gene3D" id="3.40.50.1820">
    <property type="entry name" value="alpha/beta hydrolase"/>
    <property type="match status" value="1"/>
</dbReference>
<dbReference type="SUPFAM" id="SSF53474">
    <property type="entry name" value="alpha/beta-Hydrolases"/>
    <property type="match status" value="1"/>
</dbReference>
<dbReference type="InterPro" id="IPR000639">
    <property type="entry name" value="Epox_hydrolase-like"/>
</dbReference>
<dbReference type="RefSeq" id="WP_283442457.1">
    <property type="nucleotide sequence ID" value="NZ_FXUL01000007.1"/>
</dbReference>
<dbReference type="Pfam" id="PF00561">
    <property type="entry name" value="Abhydrolase_1"/>
    <property type="match status" value="1"/>
</dbReference>
<dbReference type="InterPro" id="IPR050266">
    <property type="entry name" value="AB_hydrolase_sf"/>
</dbReference>